<comment type="catalytic activity">
    <reaction evidence="11 12">
        <text>L-aspartate 4-semialdehyde + pyruvate = (2S,4S)-4-hydroxy-2,3,4,5-tetrahydrodipicolinate + H2O + H(+)</text>
        <dbReference type="Rhea" id="RHEA:34171"/>
        <dbReference type="ChEBI" id="CHEBI:15361"/>
        <dbReference type="ChEBI" id="CHEBI:15377"/>
        <dbReference type="ChEBI" id="CHEBI:15378"/>
        <dbReference type="ChEBI" id="CHEBI:67139"/>
        <dbReference type="ChEBI" id="CHEBI:537519"/>
        <dbReference type="EC" id="4.3.3.7"/>
    </reaction>
</comment>
<dbReference type="GO" id="GO:0019877">
    <property type="term" value="P:diaminopimelate biosynthetic process"/>
    <property type="evidence" value="ECO:0007669"/>
    <property type="project" value="UniProtKB-UniRule"/>
</dbReference>
<dbReference type="PIRSF" id="PIRSF001365">
    <property type="entry name" value="DHDPS"/>
    <property type="match status" value="1"/>
</dbReference>
<feature type="binding site" evidence="12 15">
    <location>
        <position position="46"/>
    </location>
    <ligand>
        <name>pyruvate</name>
        <dbReference type="ChEBI" id="CHEBI:15361"/>
    </ligand>
</feature>
<dbReference type="HAMAP" id="MF_00418">
    <property type="entry name" value="DapA"/>
    <property type="match status" value="1"/>
</dbReference>
<evidence type="ECO:0000256" key="15">
    <source>
        <dbReference type="PIRSR" id="PIRSR001365-2"/>
    </source>
</evidence>
<keyword evidence="6 12" id="KW-0028">Amino-acid biosynthesis</keyword>
<dbReference type="InterPro" id="IPR005263">
    <property type="entry name" value="DapA"/>
</dbReference>
<protein>
    <recommendedName>
        <fullName evidence="4 12">4-hydroxy-tetrahydrodipicolinate synthase</fullName>
        <shortName evidence="12">HTPA synthase</shortName>
        <ecNumber evidence="4 12">4.3.3.7</ecNumber>
    </recommendedName>
</protein>
<dbReference type="CDD" id="cd00950">
    <property type="entry name" value="DHDPS"/>
    <property type="match status" value="1"/>
</dbReference>
<keyword evidence="7 12" id="KW-0220">Diaminopimelate biosynthesis</keyword>
<comment type="similarity">
    <text evidence="3 12 13">Belongs to the DapA family.</text>
</comment>
<feature type="site" description="Part of a proton relay during catalysis" evidence="12">
    <location>
        <position position="108"/>
    </location>
</feature>
<feature type="active site" description="Proton donor/acceptor" evidence="12 14">
    <location>
        <position position="134"/>
    </location>
</feature>
<dbReference type="SUPFAM" id="SSF51569">
    <property type="entry name" value="Aldolase"/>
    <property type="match status" value="1"/>
</dbReference>
<evidence type="ECO:0000256" key="4">
    <source>
        <dbReference type="ARBA" id="ARBA00012086"/>
    </source>
</evidence>
<reference evidence="16" key="1">
    <citation type="submission" date="2022-05" db="EMBL/GenBank/DDBJ databases">
        <title>Comparative Genomics of Spacecraft Associated Microbes.</title>
        <authorList>
            <person name="Tran M.T."/>
            <person name="Wright A."/>
            <person name="Seuylemezian A."/>
            <person name="Eisen J."/>
            <person name="Coil D."/>
        </authorList>
    </citation>
    <scope>NUCLEOTIDE SEQUENCE</scope>
    <source>
        <strain evidence="16">214.1.1</strain>
    </source>
</reference>
<dbReference type="GO" id="GO:0005829">
    <property type="term" value="C:cytosol"/>
    <property type="evidence" value="ECO:0007669"/>
    <property type="project" value="TreeGrafter"/>
</dbReference>
<comment type="subunit">
    <text evidence="12">Homotetramer; dimer of dimers.</text>
</comment>
<evidence type="ECO:0000256" key="13">
    <source>
        <dbReference type="PIRNR" id="PIRNR001365"/>
    </source>
</evidence>
<keyword evidence="10 12" id="KW-0704">Schiff base</keyword>
<dbReference type="GO" id="GO:0008840">
    <property type="term" value="F:4-hydroxy-tetrahydrodipicolinate synthase activity"/>
    <property type="evidence" value="ECO:0007669"/>
    <property type="project" value="UniProtKB-UniRule"/>
</dbReference>
<organism evidence="16 17">
    <name type="scientific">Halalkalibacter oceani</name>
    <dbReference type="NCBI Taxonomy" id="1653776"/>
    <lineage>
        <taxon>Bacteria</taxon>
        <taxon>Bacillati</taxon>
        <taxon>Bacillota</taxon>
        <taxon>Bacilli</taxon>
        <taxon>Bacillales</taxon>
        <taxon>Bacillaceae</taxon>
        <taxon>Halalkalibacter</taxon>
    </lineage>
</organism>
<dbReference type="NCBIfam" id="TIGR00674">
    <property type="entry name" value="dapA"/>
    <property type="match status" value="1"/>
</dbReference>
<accession>A0A9X2IM43</accession>
<evidence type="ECO:0000256" key="3">
    <source>
        <dbReference type="ARBA" id="ARBA00007592"/>
    </source>
</evidence>
<dbReference type="Proteomes" id="UP001139179">
    <property type="component" value="Unassembled WGS sequence"/>
</dbReference>
<gene>
    <name evidence="12 16" type="primary">dapA</name>
    <name evidence="16" type="ORF">M3202_05395</name>
</gene>
<keyword evidence="9 12" id="KW-0456">Lyase</keyword>
<keyword evidence="17" id="KW-1185">Reference proteome</keyword>
<dbReference type="GO" id="GO:0009089">
    <property type="term" value="P:lysine biosynthetic process via diaminopimelate"/>
    <property type="evidence" value="ECO:0007669"/>
    <property type="project" value="UniProtKB-UniRule"/>
</dbReference>
<evidence type="ECO:0000256" key="14">
    <source>
        <dbReference type="PIRSR" id="PIRSR001365-1"/>
    </source>
</evidence>
<evidence type="ECO:0000256" key="6">
    <source>
        <dbReference type="ARBA" id="ARBA00022605"/>
    </source>
</evidence>
<comment type="pathway">
    <text evidence="2 12">Amino-acid biosynthesis; L-lysine biosynthesis via DAP pathway; (S)-tetrahydrodipicolinate from L-aspartate: step 3/4.</text>
</comment>
<dbReference type="Pfam" id="PF00701">
    <property type="entry name" value="DHDPS"/>
    <property type="match status" value="1"/>
</dbReference>
<name>A0A9X2IM43_9BACI</name>
<dbReference type="InterPro" id="IPR013785">
    <property type="entry name" value="Aldolase_TIM"/>
</dbReference>
<evidence type="ECO:0000256" key="11">
    <source>
        <dbReference type="ARBA" id="ARBA00047836"/>
    </source>
</evidence>
<evidence type="ECO:0000256" key="2">
    <source>
        <dbReference type="ARBA" id="ARBA00005120"/>
    </source>
</evidence>
<dbReference type="InterPro" id="IPR020624">
    <property type="entry name" value="Schiff_base-form_aldolases_CS"/>
</dbReference>
<proteinExistence type="inferred from homology"/>
<evidence type="ECO:0000256" key="5">
    <source>
        <dbReference type="ARBA" id="ARBA00022490"/>
    </source>
</evidence>
<evidence type="ECO:0000313" key="16">
    <source>
        <dbReference type="EMBL" id="MCM3713509.1"/>
    </source>
</evidence>
<dbReference type="Gene3D" id="3.20.20.70">
    <property type="entry name" value="Aldolase class I"/>
    <property type="match status" value="1"/>
</dbReference>
<feature type="binding site" evidence="12 15">
    <location>
        <position position="204"/>
    </location>
    <ligand>
        <name>pyruvate</name>
        <dbReference type="ChEBI" id="CHEBI:15361"/>
    </ligand>
</feature>
<dbReference type="EMBL" id="JAMBOL010000003">
    <property type="protein sequence ID" value="MCM3713509.1"/>
    <property type="molecule type" value="Genomic_DNA"/>
</dbReference>
<evidence type="ECO:0000256" key="9">
    <source>
        <dbReference type="ARBA" id="ARBA00023239"/>
    </source>
</evidence>
<keyword evidence="5 12" id="KW-0963">Cytoplasm</keyword>
<comment type="caution">
    <text evidence="12">Was originally thought to be a dihydrodipicolinate synthase (DHDPS), catalyzing the condensation of (S)-aspartate-beta-semialdehyde [(S)-ASA] and pyruvate to dihydrodipicolinate (DHDP). However, it was shown in E.coli that the product of the enzymatic reaction is not dihydrodipicolinate but in fact (4S)-4-hydroxy-2,3,4,5-tetrahydro-(2S)-dipicolinic acid (HTPA), and that the consecutive dehydration reaction leading to DHDP is not spontaneous but catalyzed by DapB.</text>
</comment>
<dbReference type="EC" id="4.3.3.7" evidence="4 12"/>
<evidence type="ECO:0000256" key="8">
    <source>
        <dbReference type="ARBA" id="ARBA00023154"/>
    </source>
</evidence>
<comment type="subcellular location">
    <subcellularLocation>
        <location evidence="12">Cytoplasm</location>
    </subcellularLocation>
</comment>
<dbReference type="SMART" id="SM01130">
    <property type="entry name" value="DHDPS"/>
    <property type="match status" value="1"/>
</dbReference>
<evidence type="ECO:0000313" key="17">
    <source>
        <dbReference type="Proteomes" id="UP001139179"/>
    </source>
</evidence>
<dbReference type="AlphaFoldDB" id="A0A9X2IM43"/>
<evidence type="ECO:0000256" key="7">
    <source>
        <dbReference type="ARBA" id="ARBA00022915"/>
    </source>
</evidence>
<feature type="site" description="Part of a proton relay during catalysis" evidence="12">
    <location>
        <position position="45"/>
    </location>
</feature>
<comment type="caution">
    <text evidence="16">The sequence shown here is derived from an EMBL/GenBank/DDBJ whole genome shotgun (WGS) entry which is preliminary data.</text>
</comment>
<sequence length="295" mass="31267">MNFGRILTAMVTPFNQHGQVDVEATKELVAHLISNGSDALVVGGTTGESPTLSTEEKCLLFETVVKAADGKVPVIAGTGSNNTQASIELTQKAEKLGVDGIMLVVPYYNKPSQEGIFAHFSTIARSTKLPVMLYNIPGRSAVTMSVETTLRLAQIPNIVATKEASADLEAMAAIIEGAPDGFSLYSGDDSLTLPILSIGGIGVVSVASHIIGNEMQQMVRNFQAGQVQAAALQHRQLLPIMKSLFMAPNPTPVKAALEMQGIKAGPVRLPLVPLSAEQQQQLKSVITPTMNFFVS</sequence>
<dbReference type="PANTHER" id="PTHR12128">
    <property type="entry name" value="DIHYDRODIPICOLINATE SYNTHASE"/>
    <property type="match status" value="1"/>
</dbReference>
<evidence type="ECO:0000256" key="10">
    <source>
        <dbReference type="ARBA" id="ARBA00023270"/>
    </source>
</evidence>
<dbReference type="RefSeq" id="WP_251222323.1">
    <property type="nucleotide sequence ID" value="NZ_JAMBOL010000003.1"/>
</dbReference>
<evidence type="ECO:0000256" key="1">
    <source>
        <dbReference type="ARBA" id="ARBA00003294"/>
    </source>
</evidence>
<feature type="active site" description="Schiff-base intermediate with substrate" evidence="12 14">
    <location>
        <position position="162"/>
    </location>
</feature>
<dbReference type="PANTHER" id="PTHR12128:SF66">
    <property type="entry name" value="4-HYDROXY-2-OXOGLUTARATE ALDOLASE, MITOCHONDRIAL"/>
    <property type="match status" value="1"/>
</dbReference>
<dbReference type="InterPro" id="IPR002220">
    <property type="entry name" value="DapA-like"/>
</dbReference>
<dbReference type="PRINTS" id="PR00146">
    <property type="entry name" value="DHPICSNTHASE"/>
</dbReference>
<keyword evidence="8 12" id="KW-0457">Lysine biosynthesis</keyword>
<comment type="function">
    <text evidence="1 12">Catalyzes the condensation of (S)-aspartate-beta-semialdehyde [(S)-ASA] and pyruvate to 4-hydroxy-tetrahydrodipicolinate (HTPA).</text>
</comment>
<evidence type="ECO:0000256" key="12">
    <source>
        <dbReference type="HAMAP-Rule" id="MF_00418"/>
    </source>
</evidence>
<dbReference type="PROSITE" id="PS00665">
    <property type="entry name" value="DHDPS_1"/>
    <property type="match status" value="1"/>
</dbReference>